<name>A0A7K1KYQ6_9ACTN</name>
<dbReference type="Proteomes" id="UP000432015">
    <property type="component" value="Unassembled WGS sequence"/>
</dbReference>
<evidence type="ECO:0000313" key="3">
    <source>
        <dbReference type="Proteomes" id="UP000432015"/>
    </source>
</evidence>
<dbReference type="RefSeq" id="WP_156216406.1">
    <property type="nucleotide sequence ID" value="NZ_WOFH01000004.1"/>
</dbReference>
<keyword evidence="3" id="KW-1185">Reference proteome</keyword>
<protein>
    <submittedName>
        <fullName evidence="2">Uncharacterized protein</fullName>
    </submittedName>
</protein>
<dbReference type="EMBL" id="WOFH01000004">
    <property type="protein sequence ID" value="MUN37338.1"/>
    <property type="molecule type" value="Genomic_DNA"/>
</dbReference>
<sequence>MLDPLLTVVAGARVSEPVECASAPVRVALFGVLLEQALRAPLRQSALASGWAQAGGRACAGRGRPPVGQEQRTAGAAADQAGDAGRGPRLLAEAPLPGLRAAGWGSTDH</sequence>
<feature type="compositionally biased region" description="Low complexity" evidence="1">
    <location>
        <begin position="71"/>
        <end position="83"/>
    </location>
</feature>
<accession>A0A7K1KYQ6</accession>
<proteinExistence type="predicted"/>
<evidence type="ECO:0000313" key="2">
    <source>
        <dbReference type="EMBL" id="MUN37338.1"/>
    </source>
</evidence>
<dbReference type="AlphaFoldDB" id="A0A7K1KYQ6"/>
<evidence type="ECO:0000256" key="1">
    <source>
        <dbReference type="SAM" id="MobiDB-lite"/>
    </source>
</evidence>
<gene>
    <name evidence="2" type="ORF">GNZ18_12095</name>
</gene>
<organism evidence="2 3">
    <name type="scientific">Actinomadura litoris</name>
    <dbReference type="NCBI Taxonomy" id="2678616"/>
    <lineage>
        <taxon>Bacteria</taxon>
        <taxon>Bacillati</taxon>
        <taxon>Actinomycetota</taxon>
        <taxon>Actinomycetes</taxon>
        <taxon>Streptosporangiales</taxon>
        <taxon>Thermomonosporaceae</taxon>
        <taxon>Actinomadura</taxon>
    </lineage>
</organism>
<reference evidence="2 3" key="1">
    <citation type="submission" date="2019-11" db="EMBL/GenBank/DDBJ databases">
        <authorList>
            <person name="Cao P."/>
        </authorList>
    </citation>
    <scope>NUCLEOTIDE SEQUENCE [LARGE SCALE GENOMIC DNA]</scope>
    <source>
        <strain evidence="2 3">NEAU-AAG5</strain>
    </source>
</reference>
<feature type="region of interest" description="Disordered" evidence="1">
    <location>
        <begin position="58"/>
        <end position="109"/>
    </location>
</feature>
<comment type="caution">
    <text evidence="2">The sequence shown here is derived from an EMBL/GenBank/DDBJ whole genome shotgun (WGS) entry which is preliminary data.</text>
</comment>